<dbReference type="EMBL" id="KV784386">
    <property type="protein sequence ID" value="OEU07309.1"/>
    <property type="molecule type" value="Genomic_DNA"/>
</dbReference>
<dbReference type="InParanoid" id="A0A1E7EMY9"/>
<dbReference type="AlphaFoldDB" id="A0A1E7EMY9"/>
<evidence type="ECO:0000313" key="2">
    <source>
        <dbReference type="EMBL" id="OEU07309.1"/>
    </source>
</evidence>
<gene>
    <name evidence="2" type="ORF">FRACYDRAFT_251113</name>
</gene>
<sequence length="887" mass="98374">MPPDHAPAPNNGDNNSAVAAAAAPAAAAVATQAMVPDAAPSNSIVAATNNRDSVNPPTNYNDMIQHHTSKVNGLGMWSAWERNFTNKVKASMASAAAAGEACSDDSIDDDSPPVIVHELAGNGSSNSNSDNNDIDDYDYILDDDNTLCLHNDCVRPVKELKSILDVYNSSKTDSAIGENGVGVKQAAAAMSDLSIVVTTRIDQEPLLEKIENDDSGDNNIRTNGNNATDKKDPSIRKCVVSIGVLSKELQTNEAIVIPNWTIEVEFRVDDEQQKKKGDNKKGADFSGEDCFSVLMNEIATVTAKYPHMGKAMKQFGVAVKKNQRMHGIRRLAKHVEIMISSKYSKSKKGKKNQQQQQQLKPPPHPYQFLMILHRFGKHQIKKSNENKNNNDPSDDVAIKAKNALDDLLRDLAEELPKTYLHIPPAPYFKIKVNSEALRFQYWERQLVELHKIPLVIDRKNDFRSAPDWIHPESEDDTYDIQVTIGFDPTRANPLRGQRQASENTFIGGQACSLLIYSRVSGRLFLKHDDARGVLRLNNSGTHYCQGLTIIVDDYEGNLPLTPTKESLAFGLEDHGTIHERNLYAWLGALASTYWTHFYNKYKTKGALGEAIKSKVGRVKELGREDGSILPTLKDGTFSTVKNVGFRKENVQGSIRSYNSVDTEWLPGPDTLIKFGAPARPKPKKLPKSSTTSAKEKRNLATSLSVMDGYDSEGNDLMTGMPPPEGTPGRERLDGRPVRSSGKPQRFDEIHDIPGPRKKRVKTSDGKGKYSQGKGSDNGSDEGLKKKLHEVQMELNETQTELNASKATSDDLQMLLEEREQSGNVERRKLFQLTNESNQTGEKHKAELQRIRTEHAEKVDELRERIVQLEARNSTGNIDNPHIVAKFK</sequence>
<reference evidence="2 3" key="1">
    <citation type="submission" date="2016-09" db="EMBL/GenBank/DDBJ databases">
        <title>Extensive genetic diversity and differential bi-allelic expression allows diatom success in the polar Southern Ocean.</title>
        <authorList>
            <consortium name="DOE Joint Genome Institute"/>
            <person name="Mock T."/>
            <person name="Otillar R.P."/>
            <person name="Strauss J."/>
            <person name="Dupont C."/>
            <person name="Frickenhaus S."/>
            <person name="Maumus F."/>
            <person name="Mcmullan M."/>
            <person name="Sanges R."/>
            <person name="Schmutz J."/>
            <person name="Toseland A."/>
            <person name="Valas R."/>
            <person name="Veluchamy A."/>
            <person name="Ward B.J."/>
            <person name="Allen A."/>
            <person name="Barry K."/>
            <person name="Falciatore A."/>
            <person name="Ferrante M."/>
            <person name="Fortunato A.E."/>
            <person name="Gloeckner G."/>
            <person name="Gruber A."/>
            <person name="Hipkin R."/>
            <person name="Janech M."/>
            <person name="Kroth P."/>
            <person name="Leese F."/>
            <person name="Lindquist E."/>
            <person name="Lyon B.R."/>
            <person name="Martin J."/>
            <person name="Mayer C."/>
            <person name="Parker M."/>
            <person name="Quesneville H."/>
            <person name="Raymond J."/>
            <person name="Uhlig C."/>
            <person name="Valentin K.U."/>
            <person name="Worden A.Z."/>
            <person name="Armbrust E.V."/>
            <person name="Bowler C."/>
            <person name="Green B."/>
            <person name="Moulton V."/>
            <person name="Van Oosterhout C."/>
            <person name="Grigoriev I."/>
        </authorList>
    </citation>
    <scope>NUCLEOTIDE SEQUENCE [LARGE SCALE GENOMIC DNA]</scope>
    <source>
        <strain evidence="2 3">CCMP1102</strain>
    </source>
</reference>
<feature type="compositionally biased region" description="Polar residues" evidence="1">
    <location>
        <begin position="217"/>
        <end position="227"/>
    </location>
</feature>
<proteinExistence type="predicted"/>
<accession>A0A1E7EMY9</accession>
<dbReference type="Proteomes" id="UP000095751">
    <property type="component" value="Unassembled WGS sequence"/>
</dbReference>
<evidence type="ECO:0000256" key="1">
    <source>
        <dbReference type="SAM" id="MobiDB-lite"/>
    </source>
</evidence>
<feature type="compositionally biased region" description="Basic and acidic residues" evidence="1">
    <location>
        <begin position="819"/>
        <end position="828"/>
    </location>
</feature>
<organism evidence="2 3">
    <name type="scientific">Fragilariopsis cylindrus CCMP1102</name>
    <dbReference type="NCBI Taxonomy" id="635003"/>
    <lineage>
        <taxon>Eukaryota</taxon>
        <taxon>Sar</taxon>
        <taxon>Stramenopiles</taxon>
        <taxon>Ochrophyta</taxon>
        <taxon>Bacillariophyta</taxon>
        <taxon>Bacillariophyceae</taxon>
        <taxon>Bacillariophycidae</taxon>
        <taxon>Bacillariales</taxon>
        <taxon>Bacillariaceae</taxon>
        <taxon>Fragilariopsis</taxon>
    </lineage>
</organism>
<evidence type="ECO:0000313" key="3">
    <source>
        <dbReference type="Proteomes" id="UP000095751"/>
    </source>
</evidence>
<feature type="region of interest" description="Disordered" evidence="1">
    <location>
        <begin position="210"/>
        <end position="229"/>
    </location>
</feature>
<protein>
    <submittedName>
        <fullName evidence="2">Uncharacterized protein</fullName>
    </submittedName>
</protein>
<feature type="region of interest" description="Disordered" evidence="1">
    <location>
        <begin position="671"/>
        <end position="786"/>
    </location>
</feature>
<dbReference type="KEGG" id="fcy:FRACYDRAFT_251113"/>
<name>A0A1E7EMY9_9STRA</name>
<dbReference type="OrthoDB" id="48311at2759"/>
<feature type="region of interest" description="Disordered" evidence="1">
    <location>
        <begin position="343"/>
        <end position="363"/>
    </location>
</feature>
<feature type="compositionally biased region" description="Basic and acidic residues" evidence="1">
    <location>
        <begin position="744"/>
        <end position="754"/>
    </location>
</feature>
<feature type="compositionally biased region" description="Basic and acidic residues" evidence="1">
    <location>
        <begin position="727"/>
        <end position="736"/>
    </location>
</feature>
<feature type="region of interest" description="Disordered" evidence="1">
    <location>
        <begin position="819"/>
        <end position="848"/>
    </location>
</feature>
<keyword evidence="3" id="KW-1185">Reference proteome</keyword>